<evidence type="ECO:0000259" key="15">
    <source>
        <dbReference type="Pfam" id="PF07715"/>
    </source>
</evidence>
<dbReference type="SUPFAM" id="SSF56935">
    <property type="entry name" value="Porins"/>
    <property type="match status" value="1"/>
</dbReference>
<keyword evidence="3 11" id="KW-1134">Transmembrane beta strand</keyword>
<comment type="caution">
    <text evidence="16">The sequence shown here is derived from an EMBL/GenBank/DDBJ whole genome shotgun (WGS) entry which is preliminary data.</text>
</comment>
<evidence type="ECO:0000256" key="13">
    <source>
        <dbReference type="SAM" id="MobiDB-lite"/>
    </source>
</evidence>
<dbReference type="PANTHER" id="PTHR32552">
    <property type="entry name" value="FERRICHROME IRON RECEPTOR-RELATED"/>
    <property type="match status" value="1"/>
</dbReference>
<feature type="domain" description="TonB-dependent receptor-like beta-barrel" evidence="14">
    <location>
        <begin position="260"/>
        <end position="787"/>
    </location>
</feature>
<protein>
    <submittedName>
        <fullName evidence="16">Outer membrane receptor protein involved in Fe transport</fullName>
    </submittedName>
</protein>
<evidence type="ECO:0000256" key="10">
    <source>
        <dbReference type="ARBA" id="ARBA00023237"/>
    </source>
</evidence>
<keyword evidence="16" id="KW-0675">Receptor</keyword>
<keyword evidence="8 12" id="KW-0798">TonB box</keyword>
<organism evidence="16 17">
    <name type="scientific">Litorivivens lipolytica</name>
    <dbReference type="NCBI Taxonomy" id="1524264"/>
    <lineage>
        <taxon>Bacteria</taxon>
        <taxon>Pseudomonadati</taxon>
        <taxon>Pseudomonadota</taxon>
        <taxon>Gammaproteobacteria</taxon>
        <taxon>Litorivivens</taxon>
    </lineage>
</organism>
<evidence type="ECO:0000256" key="4">
    <source>
        <dbReference type="ARBA" id="ARBA00022496"/>
    </source>
</evidence>
<dbReference type="PANTHER" id="PTHR32552:SF81">
    <property type="entry name" value="TONB-DEPENDENT OUTER MEMBRANE RECEPTOR"/>
    <property type="match status" value="1"/>
</dbReference>
<evidence type="ECO:0000256" key="8">
    <source>
        <dbReference type="ARBA" id="ARBA00023077"/>
    </source>
</evidence>
<dbReference type="InterPro" id="IPR000531">
    <property type="entry name" value="Beta-barrel_TonB"/>
</dbReference>
<evidence type="ECO:0000256" key="5">
    <source>
        <dbReference type="ARBA" id="ARBA00022692"/>
    </source>
</evidence>
<keyword evidence="17" id="KW-1185">Reference proteome</keyword>
<feature type="domain" description="TonB-dependent receptor plug" evidence="15">
    <location>
        <begin position="40"/>
        <end position="145"/>
    </location>
</feature>
<sequence>MKKGRWVASLLFVAAAAGAQERRAVLEEVIVTAQLREQSLQDVPVSVSAISGEKLMSAGLNKIEDLQAYIPNLTMTENGIGTSIYIRGIGSGINQGFEQSVGMYVDGIYYGRAQLARAPFLDLARVEVLRGPQNILYGKNSIAGAISIVTSRPSEEFEGSVSATYEPRFEEEILDLILSGPISDTLGYRFSARLRNYGGFMENLTLDRDEPAYDEATYRLKLQWDATDALTVSVKGELGSFDVTGRQAEIIDDFPSDSTNPLFEGRTHGQILDNTRDPSGQVINIDADSSVLNNFQDYKRSSNGDFSINNTENLTINADWVRGDHTFTSITGYMAYDYDDLCDCDFTGAEGFKVSLVEDYRQISQELRWISPAGEDFEFIGGFYYQKSELEFFDSIIVDSNLIVQLLNAADATEGGARGDNDPNPLGGSPEEVAGIGDAGNAIANLTSPRYFSSDSELYSVFLQSTWNATDTVRVTLGGRYSIESKEGSRHFEFGDLNYNVRPFSETDTVAAVSFAAERHNLKGSRDESQFSPLINLQWDATDDVMAYATLSRGYKSGGYDARSNASPSAEPVPLPPGAAPNPARPEGRPVLIGTFEYEEEEATSLELGFKSTLLDGAAELNAALFRTEFDNLQVSIFDGTLGFNVGNAASATTQGLELDGRIQLSEYLMLAGALAFLDFEFDDFQNGQCLAGQEPTAPDGINCDYTGKTNQYVADFAGNLVLTYIRPISTEVGIGLSLDAIFTDDYNPAQNLDPIVQQDGYVKFNGRVGIAAIDKTWELALVGKNLTDEVIVMYASDTPTAYTIFGNKGHYGFLEAPRSVALQFGYRW</sequence>
<name>A0A7W4W2G7_9GAMM</name>
<evidence type="ECO:0000256" key="9">
    <source>
        <dbReference type="ARBA" id="ARBA00023136"/>
    </source>
</evidence>
<dbReference type="Pfam" id="PF07715">
    <property type="entry name" value="Plug"/>
    <property type="match status" value="1"/>
</dbReference>
<evidence type="ECO:0000256" key="1">
    <source>
        <dbReference type="ARBA" id="ARBA00004571"/>
    </source>
</evidence>
<dbReference type="GO" id="GO:0006826">
    <property type="term" value="P:iron ion transport"/>
    <property type="evidence" value="ECO:0007669"/>
    <property type="project" value="UniProtKB-KW"/>
</dbReference>
<evidence type="ECO:0000313" key="16">
    <source>
        <dbReference type="EMBL" id="MBB3046240.1"/>
    </source>
</evidence>
<dbReference type="RefSeq" id="WP_183408934.1">
    <property type="nucleotide sequence ID" value="NZ_JACHWY010000001.1"/>
</dbReference>
<evidence type="ECO:0000259" key="14">
    <source>
        <dbReference type="Pfam" id="PF00593"/>
    </source>
</evidence>
<gene>
    <name evidence="16" type="ORF">FHR99_000476</name>
</gene>
<keyword evidence="6" id="KW-0408">Iron</keyword>
<accession>A0A7W4W2G7</accession>
<comment type="similarity">
    <text evidence="11 12">Belongs to the TonB-dependent receptor family.</text>
</comment>
<comment type="subcellular location">
    <subcellularLocation>
        <location evidence="1 11">Cell outer membrane</location>
        <topology evidence="1 11">Multi-pass membrane protein</topology>
    </subcellularLocation>
</comment>
<evidence type="ECO:0000256" key="3">
    <source>
        <dbReference type="ARBA" id="ARBA00022452"/>
    </source>
</evidence>
<dbReference type="InterPro" id="IPR036942">
    <property type="entry name" value="Beta-barrel_TonB_sf"/>
</dbReference>
<keyword evidence="2 11" id="KW-0813">Transport</keyword>
<evidence type="ECO:0000256" key="11">
    <source>
        <dbReference type="PROSITE-ProRule" id="PRU01360"/>
    </source>
</evidence>
<dbReference type="PROSITE" id="PS52016">
    <property type="entry name" value="TONB_DEPENDENT_REC_3"/>
    <property type="match status" value="1"/>
</dbReference>
<proteinExistence type="inferred from homology"/>
<keyword evidence="4" id="KW-0410">Iron transport</keyword>
<dbReference type="InterPro" id="IPR039426">
    <property type="entry name" value="TonB-dep_rcpt-like"/>
</dbReference>
<dbReference type="Gene3D" id="2.40.170.20">
    <property type="entry name" value="TonB-dependent receptor, beta-barrel domain"/>
    <property type="match status" value="2"/>
</dbReference>
<keyword evidence="5 11" id="KW-0812">Transmembrane</keyword>
<dbReference type="AlphaFoldDB" id="A0A7W4W2G7"/>
<evidence type="ECO:0000313" key="17">
    <source>
        <dbReference type="Proteomes" id="UP000537130"/>
    </source>
</evidence>
<evidence type="ECO:0000256" key="12">
    <source>
        <dbReference type="RuleBase" id="RU003357"/>
    </source>
</evidence>
<dbReference type="Pfam" id="PF00593">
    <property type="entry name" value="TonB_dep_Rec_b-barrel"/>
    <property type="match status" value="1"/>
</dbReference>
<evidence type="ECO:0000256" key="2">
    <source>
        <dbReference type="ARBA" id="ARBA00022448"/>
    </source>
</evidence>
<reference evidence="16 17" key="1">
    <citation type="submission" date="2020-08" db="EMBL/GenBank/DDBJ databases">
        <title>Genomic Encyclopedia of Type Strains, Phase III (KMG-III): the genomes of soil and plant-associated and newly described type strains.</title>
        <authorList>
            <person name="Whitman W."/>
        </authorList>
    </citation>
    <scope>NUCLEOTIDE SEQUENCE [LARGE SCALE GENOMIC DNA]</scope>
    <source>
        <strain evidence="16 17">CECT 8654</strain>
    </source>
</reference>
<evidence type="ECO:0000256" key="6">
    <source>
        <dbReference type="ARBA" id="ARBA00023004"/>
    </source>
</evidence>
<keyword evidence="7" id="KW-0406">Ion transport</keyword>
<keyword evidence="10 11" id="KW-0998">Cell outer membrane</keyword>
<evidence type="ECO:0000256" key="7">
    <source>
        <dbReference type="ARBA" id="ARBA00023065"/>
    </source>
</evidence>
<feature type="compositionally biased region" description="Pro residues" evidence="13">
    <location>
        <begin position="571"/>
        <end position="584"/>
    </location>
</feature>
<keyword evidence="9 11" id="KW-0472">Membrane</keyword>
<dbReference type="GO" id="GO:0009279">
    <property type="term" value="C:cell outer membrane"/>
    <property type="evidence" value="ECO:0007669"/>
    <property type="project" value="UniProtKB-SubCell"/>
</dbReference>
<dbReference type="EMBL" id="JACHWY010000001">
    <property type="protein sequence ID" value="MBB3046240.1"/>
    <property type="molecule type" value="Genomic_DNA"/>
</dbReference>
<dbReference type="InterPro" id="IPR012910">
    <property type="entry name" value="Plug_dom"/>
</dbReference>
<feature type="region of interest" description="Disordered" evidence="13">
    <location>
        <begin position="560"/>
        <end position="588"/>
    </location>
</feature>
<dbReference type="Proteomes" id="UP000537130">
    <property type="component" value="Unassembled WGS sequence"/>
</dbReference>